<comment type="caution">
    <text evidence="3">The sequence shown here is derived from an EMBL/GenBank/DDBJ whole genome shotgun (WGS) entry which is preliminary data.</text>
</comment>
<sequence>MAELIWSPRSLKDLELIYEYIKQDSIDMARIFVNELIQSAIKIPDFPYSGRLVPEFNRDIIREKIYQSYRIIYRINGSEIELITFLHQSRRLMRKDFK</sequence>
<dbReference type="EMBL" id="JBHSMH010000108">
    <property type="protein sequence ID" value="MFC5471610.1"/>
    <property type="molecule type" value="Genomic_DNA"/>
</dbReference>
<evidence type="ECO:0000313" key="3">
    <source>
        <dbReference type="EMBL" id="MFC5471610.1"/>
    </source>
</evidence>
<dbReference type="Pfam" id="PF05016">
    <property type="entry name" value="ParE_toxin"/>
    <property type="match status" value="1"/>
</dbReference>
<evidence type="ECO:0000256" key="2">
    <source>
        <dbReference type="ARBA" id="ARBA00022649"/>
    </source>
</evidence>
<proteinExistence type="inferred from homology"/>
<keyword evidence="4" id="KW-1185">Reference proteome</keyword>
<dbReference type="Proteomes" id="UP001596105">
    <property type="component" value="Unassembled WGS sequence"/>
</dbReference>
<dbReference type="InterPro" id="IPR035093">
    <property type="entry name" value="RelE/ParE_toxin_dom_sf"/>
</dbReference>
<dbReference type="PANTHER" id="PTHR33755">
    <property type="entry name" value="TOXIN PARE1-RELATED"/>
    <property type="match status" value="1"/>
</dbReference>
<dbReference type="InterPro" id="IPR051803">
    <property type="entry name" value="TA_system_RelE-like_toxin"/>
</dbReference>
<dbReference type="InterPro" id="IPR007712">
    <property type="entry name" value="RelE/ParE_toxin"/>
</dbReference>
<accession>A0ABW0M223</accession>
<evidence type="ECO:0000313" key="4">
    <source>
        <dbReference type="Proteomes" id="UP001596105"/>
    </source>
</evidence>
<reference evidence="4" key="1">
    <citation type="journal article" date="2019" name="Int. J. Syst. Evol. Microbiol.">
        <title>The Global Catalogue of Microorganisms (GCM) 10K type strain sequencing project: providing services to taxonomists for standard genome sequencing and annotation.</title>
        <authorList>
            <consortium name="The Broad Institute Genomics Platform"/>
            <consortium name="The Broad Institute Genome Sequencing Center for Infectious Disease"/>
            <person name="Wu L."/>
            <person name="Ma J."/>
        </authorList>
    </citation>
    <scope>NUCLEOTIDE SEQUENCE [LARGE SCALE GENOMIC DNA]</scope>
    <source>
        <strain evidence="4">CCUG 57113</strain>
    </source>
</reference>
<keyword evidence="2" id="KW-1277">Toxin-antitoxin system</keyword>
<dbReference type="Gene3D" id="3.30.2310.20">
    <property type="entry name" value="RelE-like"/>
    <property type="match status" value="1"/>
</dbReference>
<evidence type="ECO:0000256" key="1">
    <source>
        <dbReference type="ARBA" id="ARBA00006226"/>
    </source>
</evidence>
<protein>
    <submittedName>
        <fullName evidence="3">Type II toxin-antitoxin system RelE/ParE family toxin</fullName>
    </submittedName>
</protein>
<gene>
    <name evidence="3" type="ORF">ACFPPD_23320</name>
</gene>
<name>A0ABW0M223_9BACL</name>
<comment type="similarity">
    <text evidence="1">Belongs to the RelE toxin family.</text>
</comment>
<dbReference type="NCBIfam" id="TIGR02385">
    <property type="entry name" value="RelE_StbE"/>
    <property type="match status" value="1"/>
</dbReference>
<dbReference type="RefSeq" id="WP_209752074.1">
    <property type="nucleotide sequence ID" value="NZ_JBHSMH010000108.1"/>
</dbReference>
<organism evidence="3 4">
    <name type="scientific">Cohnella suwonensis</name>
    <dbReference type="NCBI Taxonomy" id="696072"/>
    <lineage>
        <taxon>Bacteria</taxon>
        <taxon>Bacillati</taxon>
        <taxon>Bacillota</taxon>
        <taxon>Bacilli</taxon>
        <taxon>Bacillales</taxon>
        <taxon>Paenibacillaceae</taxon>
        <taxon>Cohnella</taxon>
    </lineage>
</organism>